<dbReference type="SUPFAM" id="SSF141072">
    <property type="entry name" value="CalX-like"/>
    <property type="match status" value="1"/>
</dbReference>
<evidence type="ECO:0000256" key="5">
    <source>
        <dbReference type="SAM" id="Phobius"/>
    </source>
</evidence>
<evidence type="ECO:0000256" key="3">
    <source>
        <dbReference type="ARBA" id="ARBA00022837"/>
    </source>
</evidence>
<dbReference type="NCBIfam" id="TIGR04174">
    <property type="entry name" value="IPTL_CTERM"/>
    <property type="match status" value="1"/>
</dbReference>
<accession>A0AAW9RFJ9</accession>
<feature type="domain" description="Calx-beta" evidence="8">
    <location>
        <begin position="45"/>
        <end position="130"/>
    </location>
</feature>
<keyword evidence="5" id="KW-0812">Transmembrane</keyword>
<evidence type="ECO:0000256" key="6">
    <source>
        <dbReference type="SAM" id="SignalP"/>
    </source>
</evidence>
<sequence>MRFIKIQCAALLGLMMLALIPATALAQESRITAISNPTVTEGDAGTTNVQFEITCQCDLAVSATVQWQLNDGTATAADNDYNDTSGNFQVNGGSGVETYFVNVTVNGDTTPEPDETFELELTSASVGSPSFFIDDDTGVATIENDDVDADISLISSESIDPVVAGSGAGNLTYVVTAGNSGVDATGVAASVTVMWPAGVTVDSVTPSGSGTWSGTWPGTWTIGNLANGANETLTVVLTAGPSAEVSTDAISLSANVSALDQTETNTGNNSTAQQTSIAREVDIEVTKTESIDAVVAGSGDDNLTYTITVTNSGFSDVTDLVINDSTTLPANVTIDSVTPSSGSWVAPNWTVSIPAGGTETLTVVLDVPLTADEGTDVVSNTASVTGSGGGETIVNSSNDSATQATSIRWPEASFDVMKEYTSGDGGPVNVTLECSDTSGLLVYAPQQGSTTTTLTVRRFDIDPASAGTSCTVVEDVPDGFAEAARSADCDVDPTADNFDSDPYACTITNTPTRATFEVQKRYMDGNNDVPVTLNLSCNTGLPLDQSRTVFPDNEGNFGNGQFEVKFVVESYTDGELDCTVTEEPAPGYSGSYNCAGNANTDCDVGDPSGIPNDNFFEGPCVWEDITADGENGAEMKCVIRNYPDPVDVVIEKDFVLEGNPSGVDTDYDLTLYCSGEIIGGYNLDENVESPAGKPGPGCGLFKPVQESGQGIIVVQPEWCKSFSGSAPDLYEAQVIPEYPYSECYVIERVYDSAIEVDNDCFGLQVSAGQGASCTVTNTIFFEGIPTLNQYGMALLALLMLGMGFIGFRRFA</sequence>
<dbReference type="Gene3D" id="2.60.40.2030">
    <property type="match status" value="1"/>
</dbReference>
<dbReference type="Pfam" id="PF01345">
    <property type="entry name" value="DUF11"/>
    <property type="match status" value="2"/>
</dbReference>
<dbReference type="AlphaFoldDB" id="A0AAW9RFJ9"/>
<organism evidence="10 11">
    <name type="scientific">Elongatibacter sediminis</name>
    <dbReference type="NCBI Taxonomy" id="3119006"/>
    <lineage>
        <taxon>Bacteria</taxon>
        <taxon>Pseudomonadati</taxon>
        <taxon>Pseudomonadota</taxon>
        <taxon>Gammaproteobacteria</taxon>
        <taxon>Chromatiales</taxon>
        <taxon>Wenzhouxiangellaceae</taxon>
        <taxon>Elongatibacter</taxon>
    </lineage>
</organism>
<dbReference type="GO" id="GO:0016020">
    <property type="term" value="C:membrane"/>
    <property type="evidence" value="ECO:0007669"/>
    <property type="project" value="InterPro"/>
</dbReference>
<dbReference type="InterPro" id="IPR001434">
    <property type="entry name" value="OmcB-like_DUF11"/>
</dbReference>
<dbReference type="Proteomes" id="UP001359886">
    <property type="component" value="Unassembled WGS sequence"/>
</dbReference>
<dbReference type="InterPro" id="IPR038081">
    <property type="entry name" value="CalX-like_sf"/>
</dbReference>
<dbReference type="InterPro" id="IPR026442">
    <property type="entry name" value="IPTL_CTERM"/>
</dbReference>
<reference evidence="10 11" key="1">
    <citation type="submission" date="2024-02" db="EMBL/GenBank/DDBJ databases">
        <title>A novel Wenzhouxiangellaceae bacterium, isolated from coastal sediments.</title>
        <authorList>
            <person name="Du Z.-J."/>
            <person name="Ye Y.-Q."/>
            <person name="Zhang X.-Y."/>
        </authorList>
    </citation>
    <scope>NUCLEOTIDE SEQUENCE [LARGE SCALE GENOMIC DNA]</scope>
    <source>
        <strain evidence="10 11">CH-27</strain>
    </source>
</reference>
<feature type="region of interest" description="Disordered" evidence="4">
    <location>
        <begin position="382"/>
        <end position="402"/>
    </location>
</feature>
<proteinExistence type="predicted"/>
<gene>
    <name evidence="10" type="ORF">V3330_14860</name>
</gene>
<keyword evidence="1 6" id="KW-0732">Signal</keyword>
<feature type="compositionally biased region" description="Polar residues" evidence="4">
    <location>
        <begin position="393"/>
        <end position="402"/>
    </location>
</feature>
<evidence type="ECO:0000259" key="8">
    <source>
        <dbReference type="Pfam" id="PF03160"/>
    </source>
</evidence>
<evidence type="ECO:0000256" key="2">
    <source>
        <dbReference type="ARBA" id="ARBA00022737"/>
    </source>
</evidence>
<evidence type="ECO:0000313" key="10">
    <source>
        <dbReference type="EMBL" id="MEJ8568912.1"/>
    </source>
</evidence>
<dbReference type="Pfam" id="PF03160">
    <property type="entry name" value="Calx-beta"/>
    <property type="match status" value="1"/>
</dbReference>
<evidence type="ECO:0000259" key="9">
    <source>
        <dbReference type="Pfam" id="PF18203"/>
    </source>
</evidence>
<keyword evidence="5" id="KW-0472">Membrane</keyword>
<feature type="chain" id="PRO_5043936930" evidence="6">
    <location>
        <begin position="27"/>
        <end position="811"/>
    </location>
</feature>
<dbReference type="RefSeq" id="WP_354696232.1">
    <property type="nucleotide sequence ID" value="NZ_JAZHOG010000010.1"/>
</dbReference>
<keyword evidence="5" id="KW-1133">Transmembrane helix</keyword>
<evidence type="ECO:0000259" key="7">
    <source>
        <dbReference type="Pfam" id="PF01345"/>
    </source>
</evidence>
<feature type="signal peptide" evidence="6">
    <location>
        <begin position="1"/>
        <end position="26"/>
    </location>
</feature>
<dbReference type="GO" id="GO:0007154">
    <property type="term" value="P:cell communication"/>
    <property type="evidence" value="ECO:0007669"/>
    <property type="project" value="InterPro"/>
</dbReference>
<feature type="domain" description="DUF11" evidence="7">
    <location>
        <begin position="282"/>
        <end position="403"/>
    </location>
</feature>
<keyword evidence="11" id="KW-1185">Reference proteome</keyword>
<evidence type="ECO:0000256" key="1">
    <source>
        <dbReference type="ARBA" id="ARBA00022729"/>
    </source>
</evidence>
<feature type="transmembrane region" description="Helical" evidence="5">
    <location>
        <begin position="790"/>
        <end position="807"/>
    </location>
</feature>
<keyword evidence="3" id="KW-0106">Calcium</keyword>
<comment type="caution">
    <text evidence="10">The sequence shown here is derived from an EMBL/GenBank/DDBJ whole genome shotgun (WGS) entry which is preliminary data.</text>
</comment>
<protein>
    <submittedName>
        <fullName evidence="10">IPTL-CTERM sorting domain-containing protein</fullName>
    </submittedName>
</protein>
<feature type="domain" description="IPTL-CTERM protein sorting" evidence="9">
    <location>
        <begin position="784"/>
        <end position="809"/>
    </location>
</feature>
<keyword evidence="2" id="KW-0677">Repeat</keyword>
<evidence type="ECO:0000256" key="4">
    <source>
        <dbReference type="SAM" id="MobiDB-lite"/>
    </source>
</evidence>
<name>A0AAW9RFJ9_9GAMM</name>
<evidence type="ECO:0000313" key="11">
    <source>
        <dbReference type="Proteomes" id="UP001359886"/>
    </source>
</evidence>
<feature type="domain" description="DUF11" evidence="7">
    <location>
        <begin position="169"/>
        <end position="272"/>
    </location>
</feature>
<dbReference type="Pfam" id="PF18203">
    <property type="entry name" value="IPTL-CTERM"/>
    <property type="match status" value="1"/>
</dbReference>
<dbReference type="InterPro" id="IPR003644">
    <property type="entry name" value="Calx_beta"/>
</dbReference>
<dbReference type="EMBL" id="JAZHOG010000010">
    <property type="protein sequence ID" value="MEJ8568912.1"/>
    <property type="molecule type" value="Genomic_DNA"/>
</dbReference>